<feature type="transmembrane region" description="Helical" evidence="4">
    <location>
        <begin position="262"/>
        <end position="280"/>
    </location>
</feature>
<dbReference type="InterPro" id="IPR050327">
    <property type="entry name" value="Proton-linked_MCT"/>
</dbReference>
<evidence type="ECO:0000256" key="4">
    <source>
        <dbReference type="SAM" id="Phobius"/>
    </source>
</evidence>
<dbReference type="NCBIfam" id="TIGR04259">
    <property type="entry name" value="oxa_formateAnti"/>
    <property type="match status" value="1"/>
</dbReference>
<feature type="transmembrane region" description="Helical" evidence="4">
    <location>
        <begin position="58"/>
        <end position="78"/>
    </location>
</feature>
<evidence type="ECO:0000256" key="3">
    <source>
        <dbReference type="ARBA" id="ARBA00023136"/>
    </source>
</evidence>
<dbReference type="GO" id="GO:0019531">
    <property type="term" value="F:oxalate transmembrane transporter activity"/>
    <property type="evidence" value="ECO:0007669"/>
    <property type="project" value="InterPro"/>
</dbReference>
<feature type="transmembrane region" description="Helical" evidence="4">
    <location>
        <begin position="387"/>
        <end position="409"/>
    </location>
</feature>
<feature type="transmembrane region" description="Helical" evidence="4">
    <location>
        <begin position="175"/>
        <end position="193"/>
    </location>
</feature>
<dbReference type="Gene3D" id="1.20.1250.20">
    <property type="entry name" value="MFS general substrate transporter like domains"/>
    <property type="match status" value="2"/>
</dbReference>
<evidence type="ECO:0000259" key="5">
    <source>
        <dbReference type="PROSITE" id="PS50850"/>
    </source>
</evidence>
<feature type="transmembrane region" description="Helical" evidence="4">
    <location>
        <begin position="301"/>
        <end position="318"/>
    </location>
</feature>
<keyword evidence="1 4" id="KW-0812">Transmembrane</keyword>
<dbReference type="InterPro" id="IPR036259">
    <property type="entry name" value="MFS_trans_sf"/>
</dbReference>
<accession>A0A8J3F4W7</accession>
<name>A0A8J3F4W7_9BURK</name>
<dbReference type="Proteomes" id="UP000627205">
    <property type="component" value="Unassembled WGS sequence"/>
</dbReference>
<feature type="transmembrane region" description="Helical" evidence="4">
    <location>
        <begin position="110"/>
        <end position="129"/>
    </location>
</feature>
<keyword evidence="2 4" id="KW-1133">Transmembrane helix</keyword>
<feature type="transmembrane region" description="Helical" evidence="4">
    <location>
        <begin position="85"/>
        <end position="104"/>
    </location>
</feature>
<reference evidence="6" key="2">
    <citation type="submission" date="2020-09" db="EMBL/GenBank/DDBJ databases">
        <authorList>
            <person name="Sun Q."/>
            <person name="Sedlacek I."/>
        </authorList>
    </citation>
    <scope>NUCLEOTIDE SEQUENCE</scope>
    <source>
        <strain evidence="6">CCM 7664</strain>
    </source>
</reference>
<dbReference type="PANTHER" id="PTHR11360:SF304">
    <property type="entry name" value="MFS DOMAIN-CONTAINING PROTEIN"/>
    <property type="match status" value="1"/>
</dbReference>
<dbReference type="SUPFAM" id="SSF103473">
    <property type="entry name" value="MFS general substrate transporter"/>
    <property type="match status" value="1"/>
</dbReference>
<feature type="transmembrane region" description="Helical" evidence="4">
    <location>
        <begin position="224"/>
        <end position="250"/>
    </location>
</feature>
<organism evidence="6 7">
    <name type="scientific">Oxalicibacterium solurbis</name>
    <dbReference type="NCBI Taxonomy" id="69280"/>
    <lineage>
        <taxon>Bacteria</taxon>
        <taxon>Pseudomonadati</taxon>
        <taxon>Pseudomonadota</taxon>
        <taxon>Betaproteobacteria</taxon>
        <taxon>Burkholderiales</taxon>
        <taxon>Oxalobacteraceae</taxon>
        <taxon>Oxalicibacterium</taxon>
    </lineage>
</organism>
<dbReference type="PANTHER" id="PTHR11360">
    <property type="entry name" value="MONOCARBOXYLATE TRANSPORTER"/>
    <property type="match status" value="1"/>
</dbReference>
<reference evidence="6" key="1">
    <citation type="journal article" date="2014" name="Int. J. Syst. Evol. Microbiol.">
        <title>Complete genome sequence of Corynebacterium casei LMG S-19264T (=DSM 44701T), isolated from a smear-ripened cheese.</title>
        <authorList>
            <consortium name="US DOE Joint Genome Institute (JGI-PGF)"/>
            <person name="Walter F."/>
            <person name="Albersmeier A."/>
            <person name="Kalinowski J."/>
            <person name="Ruckert C."/>
        </authorList>
    </citation>
    <scope>NUCLEOTIDE SEQUENCE</scope>
    <source>
        <strain evidence="6">CCM 7664</strain>
    </source>
</reference>
<feature type="transmembrane region" description="Helical" evidence="4">
    <location>
        <begin position="141"/>
        <end position="163"/>
    </location>
</feature>
<keyword evidence="7" id="KW-1185">Reference proteome</keyword>
<dbReference type="PROSITE" id="PS50850">
    <property type="entry name" value="MFS"/>
    <property type="match status" value="1"/>
</dbReference>
<dbReference type="EMBL" id="BMDP01000003">
    <property type="protein sequence ID" value="GGI54917.1"/>
    <property type="molecule type" value="Genomic_DNA"/>
</dbReference>
<dbReference type="AlphaFoldDB" id="A0A8J3F4W7"/>
<evidence type="ECO:0000256" key="2">
    <source>
        <dbReference type="ARBA" id="ARBA00022989"/>
    </source>
</evidence>
<keyword evidence="3 4" id="KW-0472">Membrane</keyword>
<evidence type="ECO:0000256" key="1">
    <source>
        <dbReference type="ARBA" id="ARBA00022692"/>
    </source>
</evidence>
<feature type="transmembrane region" description="Helical" evidence="4">
    <location>
        <begin position="18"/>
        <end position="38"/>
    </location>
</feature>
<gene>
    <name evidence="6" type="ORF">GCM10011430_20910</name>
</gene>
<comment type="caution">
    <text evidence="6">The sequence shown here is derived from an EMBL/GenBank/DDBJ whole genome shotgun (WGS) entry which is preliminary data.</text>
</comment>
<feature type="domain" description="Major facilitator superfamily (MFS) profile" evidence="5">
    <location>
        <begin position="1"/>
        <end position="413"/>
    </location>
</feature>
<feature type="transmembrane region" description="Helical" evidence="4">
    <location>
        <begin position="359"/>
        <end position="381"/>
    </location>
</feature>
<proteinExistence type="predicted"/>
<evidence type="ECO:0000313" key="7">
    <source>
        <dbReference type="Proteomes" id="UP000627205"/>
    </source>
</evidence>
<dbReference type="CDD" id="cd17353">
    <property type="entry name" value="MFS_OFA_like"/>
    <property type="match status" value="1"/>
</dbReference>
<protein>
    <submittedName>
        <fullName evidence="6">Oxalate/formate MFS antiporter</fullName>
    </submittedName>
</protein>
<dbReference type="InterPro" id="IPR011701">
    <property type="entry name" value="MFS"/>
</dbReference>
<sequence>MSGAPSATLDKPVSNKRWWQLVVGVICMIATANIQYAWTLFVPEIQDKFGWARAEIQIAFTLFVLVQTWLAPIEGYFIDKLGPRLMVAFGAVFIGVAWVINSQATSLAGFYVGAAFGGIGVGSIYATCINNALKWFPDRRGLAVGLTAGGYGAGSAATILPIAAMIESSGFQETFLFFGILQGSMAFAAAWFLRSPAKGEIQVSAKLAQATRDYTLKEALNTKLFWLMFFMFICVVTGGMMAVAQLGVIATDLGVKHFEVDMYFFVMAALPLALMLDRIMNGISRPLFGWISDNIGREKTMVIAFTLEGFGIIALGYFGHNPWAFLILSGVVFLAWGEVYSLFSALAGDAFGTKHIGKIYGVLYTAKGIGALFVPVGNIMMEATGTWSTVLYTVACMDITAAILAVVALRPALAKHVARSKELQRQESAAGGTAAATA</sequence>
<evidence type="ECO:0000313" key="6">
    <source>
        <dbReference type="EMBL" id="GGI54917.1"/>
    </source>
</evidence>
<dbReference type="InterPro" id="IPR026355">
    <property type="entry name" value="Oxa/Form_antiport"/>
</dbReference>
<feature type="transmembrane region" description="Helical" evidence="4">
    <location>
        <begin position="324"/>
        <end position="347"/>
    </location>
</feature>
<dbReference type="GO" id="GO:0016020">
    <property type="term" value="C:membrane"/>
    <property type="evidence" value="ECO:0007669"/>
    <property type="project" value="InterPro"/>
</dbReference>
<dbReference type="RefSeq" id="WP_188421493.1">
    <property type="nucleotide sequence ID" value="NZ_BMDP01000003.1"/>
</dbReference>
<dbReference type="InterPro" id="IPR020846">
    <property type="entry name" value="MFS_dom"/>
</dbReference>
<dbReference type="Pfam" id="PF07690">
    <property type="entry name" value="MFS_1"/>
    <property type="match status" value="2"/>
</dbReference>